<evidence type="ECO:0000313" key="2">
    <source>
        <dbReference type="EMBL" id="MEA3571355.1"/>
    </source>
</evidence>
<dbReference type="Proteomes" id="UP001292216">
    <property type="component" value="Unassembled WGS sequence"/>
</dbReference>
<dbReference type="EMBL" id="JAYERP010000001">
    <property type="protein sequence ID" value="MEA3571355.1"/>
    <property type="molecule type" value="Genomic_DNA"/>
</dbReference>
<feature type="domain" description="DUF8042" evidence="1">
    <location>
        <begin position="82"/>
        <end position="190"/>
    </location>
</feature>
<dbReference type="Pfam" id="PF26154">
    <property type="entry name" value="DUF8042"/>
    <property type="match status" value="1"/>
</dbReference>
<dbReference type="InterPro" id="IPR058355">
    <property type="entry name" value="DUF8042"/>
</dbReference>
<gene>
    <name evidence="2" type="ORF">U9M73_15480</name>
</gene>
<organism evidence="2 3">
    <name type="scientific">Paenibacillus phoenicis</name>
    <dbReference type="NCBI Taxonomy" id="554117"/>
    <lineage>
        <taxon>Bacteria</taxon>
        <taxon>Bacillati</taxon>
        <taxon>Bacillota</taxon>
        <taxon>Bacilli</taxon>
        <taxon>Bacillales</taxon>
        <taxon>Paenibacillaceae</taxon>
        <taxon>Paenibacillus</taxon>
    </lineage>
</organism>
<name>A0ABU5PN40_9BACL</name>
<reference evidence="2 3" key="1">
    <citation type="submission" date="2023-12" db="EMBL/GenBank/DDBJ databases">
        <title>Whole genome sequencing of Paenibacillus phoenicis isolated from the Phoenix Mars Lander spacecraft assembly facility.</title>
        <authorList>
            <person name="Garcia A."/>
            <person name="Venkateswaran K."/>
        </authorList>
    </citation>
    <scope>NUCLEOTIDE SEQUENCE [LARGE SCALE GENOMIC DNA]</scope>
    <source>
        <strain evidence="2 3">3PO2SA</strain>
    </source>
</reference>
<sequence>MKVAVDGQQVDWIENNLDEIEQWWKSSTSRIYQDRRLIHFVEVNGKAIYEAYELYIVQNIQEVKEVNIHTLSAMESIQDTEQALDEYLERFVPGALDVADQLYGGLTLENQPLFGQLLEGFQWIVKSMQFDRELYAMAEYHASPDFLTSTLSTLEKLLQEIMEAVENNDFTGVSDLLQYEVVPALQQFQNRNKMSGLS</sequence>
<keyword evidence="3" id="KW-1185">Reference proteome</keyword>
<protein>
    <recommendedName>
        <fullName evidence="1">DUF8042 domain-containing protein</fullName>
    </recommendedName>
</protein>
<evidence type="ECO:0000259" key="1">
    <source>
        <dbReference type="Pfam" id="PF26154"/>
    </source>
</evidence>
<dbReference type="RefSeq" id="WP_323077936.1">
    <property type="nucleotide sequence ID" value="NZ_CBCSKM010000001.1"/>
</dbReference>
<comment type="caution">
    <text evidence="2">The sequence shown here is derived from an EMBL/GenBank/DDBJ whole genome shotgun (WGS) entry which is preliminary data.</text>
</comment>
<evidence type="ECO:0000313" key="3">
    <source>
        <dbReference type="Proteomes" id="UP001292216"/>
    </source>
</evidence>
<accession>A0ABU5PN40</accession>
<proteinExistence type="predicted"/>